<evidence type="ECO:0000256" key="2">
    <source>
        <dbReference type="SAM" id="MobiDB-lite"/>
    </source>
</evidence>
<dbReference type="AlphaFoldDB" id="A0A384DBH7"/>
<dbReference type="Proteomes" id="UP000261680">
    <property type="component" value="Unplaced"/>
</dbReference>
<feature type="region of interest" description="Disordered" evidence="2">
    <location>
        <begin position="77"/>
        <end position="133"/>
    </location>
</feature>
<evidence type="ECO:0000256" key="1">
    <source>
        <dbReference type="ARBA" id="ARBA00007943"/>
    </source>
</evidence>
<feature type="region of interest" description="Disordered" evidence="2">
    <location>
        <begin position="405"/>
        <end position="454"/>
    </location>
</feature>
<comment type="similarity">
    <text evidence="1">Belongs to the FAM90 family.</text>
</comment>
<name>A0A384DBH7_URSMA</name>
<evidence type="ECO:0000259" key="3">
    <source>
        <dbReference type="Pfam" id="PF15288"/>
    </source>
</evidence>
<dbReference type="InterPro" id="IPR039213">
    <property type="entry name" value="FAM90"/>
</dbReference>
<protein>
    <recommendedName>
        <fullName evidence="3">Zinc knuckle domain-containing protein</fullName>
    </recommendedName>
</protein>
<feature type="region of interest" description="Disordered" evidence="2">
    <location>
        <begin position="1"/>
        <end position="41"/>
    </location>
</feature>
<organism evidence="4 5">
    <name type="scientific">Ursus maritimus</name>
    <name type="common">Polar bear</name>
    <name type="synonym">Thalarctos maritimus</name>
    <dbReference type="NCBI Taxonomy" id="29073"/>
    <lineage>
        <taxon>Eukaryota</taxon>
        <taxon>Metazoa</taxon>
        <taxon>Chordata</taxon>
        <taxon>Craniata</taxon>
        <taxon>Vertebrata</taxon>
        <taxon>Euteleostomi</taxon>
        <taxon>Mammalia</taxon>
        <taxon>Eutheria</taxon>
        <taxon>Laurasiatheria</taxon>
        <taxon>Carnivora</taxon>
        <taxon>Caniformia</taxon>
        <taxon>Ursidae</taxon>
        <taxon>Ursus</taxon>
    </lineage>
</organism>
<keyword evidence="4" id="KW-1185">Reference proteome</keyword>
<dbReference type="PANTHER" id="PTHR16035:SF14">
    <property type="entry name" value="FAMILY WITH SEQUENCE SIMILARITY 90 MEMBER A11, PSEUDOGENE-RELATED"/>
    <property type="match status" value="1"/>
</dbReference>
<dbReference type="PANTHER" id="PTHR16035">
    <property type="entry name" value="PROTEIN FAM90A1"/>
    <property type="match status" value="1"/>
</dbReference>
<reference evidence="5" key="1">
    <citation type="submission" date="2025-08" db="UniProtKB">
        <authorList>
            <consortium name="RefSeq"/>
        </authorList>
    </citation>
    <scope>IDENTIFICATION</scope>
    <source>
        <tissue evidence="5">Whole blood</tissue>
    </source>
</reference>
<feature type="domain" description="Zinc knuckle" evidence="3">
    <location>
        <begin position="40"/>
        <end position="80"/>
    </location>
</feature>
<dbReference type="InterPro" id="IPR041670">
    <property type="entry name" value="Znf-CCHC_6"/>
</dbReference>
<evidence type="ECO:0000313" key="5">
    <source>
        <dbReference type="RefSeq" id="XP_008704371.1"/>
    </source>
</evidence>
<evidence type="ECO:0000313" key="4">
    <source>
        <dbReference type="Proteomes" id="UP000261680"/>
    </source>
</evidence>
<gene>
    <name evidence="5" type="primary">LOC103676933</name>
</gene>
<sequence>MASSHTQPGPYRPLRAQKGKRPQRAPVAPRAPGPDEEDPRVKCRDCGAFGHKASSSRCPMKHWGGALVPQAWGSRKLKENVEPWSQQDQQDPGPLKQAAREKEEGQRQEVQQMEALLQRFPRRPQGGQKPTWKDCTESCGYMRRPHRPMPVYTTKRASVLEPHLTWQPPTQPPDVRAWYHSVSPLGSPAGGLVPPGAPHDARHGVTTDTPHLACPPFGRKGGPVAHLTENRSRGGSLEGPQAASKAHGVGHAQARAKGPEENSHPNASNGMVQTSQIHPKMPSKRCAQIPLETGLNPRKKARWSPFQHTHKGKQGGHVGVSESLCPPARRSAGGVPAAPPVTRNTPAPGQSIDLQPARTRPHLETVQACTEAPCLPSKPAPGKALRMVFMRLDKGRWSSRLLAAPSFHPPEKSAAPGQGPPVVQKSEGPFGRVPSSVLHDDLQVSSSSEDSGRE</sequence>
<dbReference type="OrthoDB" id="9623814at2759"/>
<feature type="compositionally biased region" description="Basic and acidic residues" evidence="2">
    <location>
        <begin position="98"/>
        <end position="107"/>
    </location>
</feature>
<dbReference type="RefSeq" id="XP_008704371.1">
    <property type="nucleotide sequence ID" value="XM_008706149.1"/>
</dbReference>
<proteinExistence type="inferred from homology"/>
<feature type="compositionally biased region" description="Polar residues" evidence="2">
    <location>
        <begin position="443"/>
        <end position="454"/>
    </location>
</feature>
<accession>A0A384DBH7</accession>
<feature type="region of interest" description="Disordered" evidence="2">
    <location>
        <begin position="329"/>
        <end position="355"/>
    </location>
</feature>
<dbReference type="GeneID" id="103676933"/>
<feature type="compositionally biased region" description="Polar residues" evidence="2">
    <location>
        <begin position="264"/>
        <end position="277"/>
    </location>
</feature>
<feature type="region of interest" description="Disordered" evidence="2">
    <location>
        <begin position="229"/>
        <end position="282"/>
    </location>
</feature>
<dbReference type="Pfam" id="PF15288">
    <property type="entry name" value="zf-CCHC_6"/>
    <property type="match status" value="1"/>
</dbReference>
<dbReference type="KEGG" id="umr:103676933"/>